<comment type="similarity">
    <text evidence="5">Belongs to the bacterial solute-binding protein PotD/PotF family.</text>
</comment>
<dbReference type="Proteomes" id="UP000054761">
    <property type="component" value="Unassembled WGS sequence"/>
</dbReference>
<dbReference type="PIRSF" id="PIRSF019574">
    <property type="entry name" value="Periplasmic_polyamine_BP"/>
    <property type="match status" value="1"/>
</dbReference>
<dbReference type="InterPro" id="IPR006059">
    <property type="entry name" value="SBP"/>
</dbReference>
<feature type="binding site" evidence="6">
    <location>
        <position position="327"/>
    </location>
    <ligand>
        <name>spermidine</name>
        <dbReference type="ChEBI" id="CHEBI:57834"/>
    </ligand>
</feature>
<name>A0A0W0WS30_9GAMM</name>
<comment type="caution">
    <text evidence="7">The sequence shown here is derived from an EMBL/GenBank/DDBJ whole genome shotgun (WGS) entry which is preliminary data.</text>
</comment>
<dbReference type="PATRIC" id="fig|454.4.peg.30"/>
<protein>
    <recommendedName>
        <fullName evidence="5">Putrescine-binding periplasmic protein</fullName>
    </recommendedName>
</protein>
<dbReference type="OrthoDB" id="9769319at2"/>
<dbReference type="RefSeq" id="WP_058500424.1">
    <property type="nucleotide sequence ID" value="NZ_CAAAJA010000016.1"/>
</dbReference>
<dbReference type="GO" id="GO:0019808">
    <property type="term" value="F:polyamine binding"/>
    <property type="evidence" value="ECO:0007669"/>
    <property type="project" value="InterPro"/>
</dbReference>
<evidence type="ECO:0000256" key="1">
    <source>
        <dbReference type="ARBA" id="ARBA00004418"/>
    </source>
</evidence>
<dbReference type="PANTHER" id="PTHR30222">
    <property type="entry name" value="SPERMIDINE/PUTRESCINE-BINDING PERIPLASMIC PROTEIN"/>
    <property type="match status" value="1"/>
</dbReference>
<dbReference type="SUPFAM" id="SSF53850">
    <property type="entry name" value="Periplasmic binding protein-like II"/>
    <property type="match status" value="1"/>
</dbReference>
<evidence type="ECO:0000256" key="2">
    <source>
        <dbReference type="ARBA" id="ARBA00022448"/>
    </source>
</evidence>
<evidence type="ECO:0000313" key="8">
    <source>
        <dbReference type="Proteomes" id="UP000054761"/>
    </source>
</evidence>
<dbReference type="AlphaFoldDB" id="A0A0W0WS30"/>
<evidence type="ECO:0000313" key="7">
    <source>
        <dbReference type="EMBL" id="KTD35137.1"/>
    </source>
</evidence>
<accession>A0A0W0WS30</accession>
<keyword evidence="2 5" id="KW-0813">Transport</keyword>
<dbReference type="PRINTS" id="PR00909">
    <property type="entry name" value="SPERMDNBNDNG"/>
</dbReference>
<dbReference type="STRING" id="454.Lisr_0029"/>
<comment type="subcellular location">
    <subcellularLocation>
        <location evidence="1 5">Periplasm</location>
    </subcellularLocation>
</comment>
<dbReference type="CDD" id="cd13590">
    <property type="entry name" value="PBP2_PotD_PotF_like"/>
    <property type="match status" value="1"/>
</dbReference>
<keyword evidence="4 5" id="KW-0574">Periplasm</keyword>
<reference evidence="7 8" key="1">
    <citation type="submission" date="2015-11" db="EMBL/GenBank/DDBJ databases">
        <title>Genomic analysis of 38 Legionella species identifies large and diverse effector repertoires.</title>
        <authorList>
            <person name="Burstein D."/>
            <person name="Amaro F."/>
            <person name="Zusman T."/>
            <person name="Lifshitz Z."/>
            <person name="Cohen O."/>
            <person name="Gilbert J.A."/>
            <person name="Pupko T."/>
            <person name="Shuman H.A."/>
            <person name="Segal G."/>
        </authorList>
    </citation>
    <scope>NUCLEOTIDE SEQUENCE [LARGE SCALE GENOMIC DNA]</scope>
    <source>
        <strain evidence="7 8">Bercovier 4</strain>
    </source>
</reference>
<keyword evidence="8" id="KW-1185">Reference proteome</keyword>
<dbReference type="GO" id="GO:0042597">
    <property type="term" value="C:periplasmic space"/>
    <property type="evidence" value="ECO:0007669"/>
    <property type="project" value="UniProtKB-SubCell"/>
</dbReference>
<proteinExistence type="inferred from homology"/>
<comment type="function">
    <text evidence="5">Required for the activity of the bacterial periplasmic transport system of putrescine.</text>
</comment>
<feature type="binding site" evidence="6">
    <location>
        <position position="86"/>
    </location>
    <ligand>
        <name>spermidine</name>
        <dbReference type="ChEBI" id="CHEBI:57834"/>
    </ligand>
</feature>
<keyword evidence="3" id="KW-0732">Signal</keyword>
<dbReference type="Pfam" id="PF13416">
    <property type="entry name" value="SBP_bac_8"/>
    <property type="match status" value="1"/>
</dbReference>
<feature type="binding site" evidence="6">
    <location>
        <begin position="168"/>
        <end position="171"/>
    </location>
    <ligand>
        <name>spermidine</name>
        <dbReference type="ChEBI" id="CHEBI:57834"/>
    </ligand>
</feature>
<gene>
    <name evidence="7" type="primary">potD</name>
    <name evidence="7" type="ORF">Lisr_0029</name>
</gene>
<evidence type="ECO:0000256" key="5">
    <source>
        <dbReference type="PIRNR" id="PIRNR019574"/>
    </source>
</evidence>
<evidence type="ECO:0000256" key="6">
    <source>
        <dbReference type="PIRSR" id="PIRSR019574-1"/>
    </source>
</evidence>
<organism evidence="7 8">
    <name type="scientific">Legionella israelensis</name>
    <dbReference type="NCBI Taxonomy" id="454"/>
    <lineage>
        <taxon>Bacteria</taxon>
        <taxon>Pseudomonadati</taxon>
        <taxon>Pseudomonadota</taxon>
        <taxon>Gammaproteobacteria</taxon>
        <taxon>Legionellales</taxon>
        <taxon>Legionellaceae</taxon>
        <taxon>Legionella</taxon>
    </lineage>
</organism>
<evidence type="ECO:0000256" key="3">
    <source>
        <dbReference type="ARBA" id="ARBA00022729"/>
    </source>
</evidence>
<sequence length="349" mass="39939">MKQSASVVHAFLYLTLSFLSISPLFASRVVNVYVWGGEIPKSVVHQFEQETGIKVNFSTYDSNETMYGKLKASRKSIYDVILPSGYFVERMKKQGMLTKLNQGLLPHIKNLDDKFRNNDYDPGNQYSIPFIWGVTGIFYNRQWVKSPPVKWQQLWQPRWKNQLMLLDDSREVFAIALLSLGFKPNDENPSHIKAAYEHLLKLVPNIKLFASDSIQAIMIDEDAISGSAWNGDAFKAKQENPNIDYIFPKDGFVIWVDCLAVPKNPPHLKEAYQFIDFMLKANVAREVALKEGHAIANRAGQELLPATLKNNTLIYPPPEILKQGYFQRDVGEDVLALYSKYWLLLKLAF</sequence>
<dbReference type="EMBL" id="LNYH01000002">
    <property type="protein sequence ID" value="KTD35137.1"/>
    <property type="molecule type" value="Genomic_DNA"/>
</dbReference>
<dbReference type="PANTHER" id="PTHR30222:SF17">
    <property type="entry name" value="SPERMIDINE_PUTRESCINE-BINDING PERIPLASMIC PROTEIN"/>
    <property type="match status" value="1"/>
</dbReference>
<evidence type="ECO:0000256" key="4">
    <source>
        <dbReference type="ARBA" id="ARBA00022764"/>
    </source>
</evidence>
<dbReference type="GO" id="GO:0015846">
    <property type="term" value="P:polyamine transport"/>
    <property type="evidence" value="ECO:0007669"/>
    <property type="project" value="InterPro"/>
</dbReference>
<dbReference type="InterPro" id="IPR001188">
    <property type="entry name" value="Sperm_putr-bd"/>
</dbReference>
<dbReference type="Gene3D" id="3.40.190.10">
    <property type="entry name" value="Periplasmic binding protein-like II"/>
    <property type="match status" value="2"/>
</dbReference>